<name>A0A821LB24_9BILA</name>
<accession>A0A821LB24</accession>
<organism evidence="1 2">
    <name type="scientific">Rotaria magnacalcarata</name>
    <dbReference type="NCBI Taxonomy" id="392030"/>
    <lineage>
        <taxon>Eukaryota</taxon>
        <taxon>Metazoa</taxon>
        <taxon>Spiralia</taxon>
        <taxon>Gnathifera</taxon>
        <taxon>Rotifera</taxon>
        <taxon>Eurotatoria</taxon>
        <taxon>Bdelloidea</taxon>
        <taxon>Philodinida</taxon>
        <taxon>Philodinidae</taxon>
        <taxon>Rotaria</taxon>
    </lineage>
</organism>
<dbReference type="EMBL" id="CAJOBG010113114">
    <property type="protein sequence ID" value="CAF4748215.1"/>
    <property type="molecule type" value="Genomic_DNA"/>
</dbReference>
<keyword evidence="2" id="KW-1185">Reference proteome</keyword>
<comment type="caution">
    <text evidence="1">The sequence shown here is derived from an EMBL/GenBank/DDBJ whole genome shotgun (WGS) entry which is preliminary data.</text>
</comment>
<proteinExistence type="predicted"/>
<dbReference type="AlphaFoldDB" id="A0A821LB24"/>
<reference evidence="1" key="1">
    <citation type="submission" date="2021-02" db="EMBL/GenBank/DDBJ databases">
        <authorList>
            <person name="Nowell W R."/>
        </authorList>
    </citation>
    <scope>NUCLEOTIDE SEQUENCE</scope>
</reference>
<sequence>MDQLYDAITQNKDIFHLAINPQLASVVAGVYTQYDD</sequence>
<gene>
    <name evidence="1" type="ORF">OVN521_LOCUS50056</name>
</gene>
<feature type="non-terminal residue" evidence="1">
    <location>
        <position position="36"/>
    </location>
</feature>
<protein>
    <submittedName>
        <fullName evidence="1">Uncharacterized protein</fullName>
    </submittedName>
</protein>
<evidence type="ECO:0000313" key="2">
    <source>
        <dbReference type="Proteomes" id="UP000663866"/>
    </source>
</evidence>
<dbReference type="Proteomes" id="UP000663866">
    <property type="component" value="Unassembled WGS sequence"/>
</dbReference>
<evidence type="ECO:0000313" key="1">
    <source>
        <dbReference type="EMBL" id="CAF4748215.1"/>
    </source>
</evidence>